<dbReference type="PANTHER" id="PTHR13018">
    <property type="entry name" value="PROBABLE MEMBRANE PROTEIN DUF221-RELATED"/>
    <property type="match status" value="1"/>
</dbReference>
<dbReference type="Proteomes" id="UP001281761">
    <property type="component" value="Unassembled WGS sequence"/>
</dbReference>
<feature type="transmembrane region" description="Helical" evidence="3">
    <location>
        <begin position="452"/>
        <end position="473"/>
    </location>
</feature>
<dbReference type="Pfam" id="PF02714">
    <property type="entry name" value="RSN1_7TM"/>
    <property type="match status" value="1"/>
</dbReference>
<comment type="caution">
    <text evidence="6">The sequence shown here is derived from an EMBL/GenBank/DDBJ whole genome shotgun (WGS) entry which is preliminary data.</text>
</comment>
<reference evidence="6 7" key="1">
    <citation type="journal article" date="2022" name="bioRxiv">
        <title>Genomics of Preaxostyla Flagellates Illuminates Evolutionary Transitions and the Path Towards Mitochondrial Loss.</title>
        <authorList>
            <person name="Novak L.V.F."/>
            <person name="Treitli S.C."/>
            <person name="Pyrih J."/>
            <person name="Halakuc P."/>
            <person name="Pipaliya S.V."/>
            <person name="Vacek V."/>
            <person name="Brzon O."/>
            <person name="Soukal P."/>
            <person name="Eme L."/>
            <person name="Dacks J.B."/>
            <person name="Karnkowska A."/>
            <person name="Elias M."/>
            <person name="Hampl V."/>
        </authorList>
    </citation>
    <scope>NUCLEOTIDE SEQUENCE [LARGE SCALE GENOMIC DNA]</scope>
    <source>
        <strain evidence="6">NAU3</strain>
        <tissue evidence="6">Gut</tissue>
    </source>
</reference>
<keyword evidence="2" id="KW-0175">Coiled coil</keyword>
<accession>A0ABQ9Y350</accession>
<keyword evidence="3" id="KW-1133">Transmembrane helix</keyword>
<name>A0ABQ9Y350_9EUKA</name>
<dbReference type="InterPro" id="IPR027815">
    <property type="entry name" value="CSC1/OSCA1-like_cyt"/>
</dbReference>
<feature type="transmembrane region" description="Helical" evidence="3">
    <location>
        <begin position="70"/>
        <end position="91"/>
    </location>
</feature>
<dbReference type="SUPFAM" id="SSF54928">
    <property type="entry name" value="RNA-binding domain, RBD"/>
    <property type="match status" value="1"/>
</dbReference>
<feature type="transmembrane region" description="Helical" evidence="3">
    <location>
        <begin position="377"/>
        <end position="401"/>
    </location>
</feature>
<protein>
    <submittedName>
        <fullName evidence="6">Calcium permeable stress-gated cation channel</fullName>
    </submittedName>
</protein>
<comment type="subcellular location">
    <subcellularLocation>
        <location evidence="1">Endomembrane system</location>
        <topology evidence="1">Multi-pass membrane protein</topology>
    </subcellularLocation>
</comment>
<dbReference type="InterPro" id="IPR003864">
    <property type="entry name" value="CSC1/OSCA1-like_7TM"/>
</dbReference>
<feature type="transmembrane region" description="Helical" evidence="3">
    <location>
        <begin position="563"/>
        <end position="590"/>
    </location>
</feature>
<evidence type="ECO:0000256" key="1">
    <source>
        <dbReference type="ARBA" id="ARBA00004127"/>
    </source>
</evidence>
<feature type="domain" description="CSC1/OSCA1-like cytosolic" evidence="5">
    <location>
        <begin position="167"/>
        <end position="364"/>
    </location>
</feature>
<keyword evidence="3" id="KW-0472">Membrane</keyword>
<dbReference type="EMBL" id="JARBJD010000040">
    <property type="protein sequence ID" value="KAK2958161.1"/>
    <property type="molecule type" value="Genomic_DNA"/>
</dbReference>
<feature type="coiled-coil region" evidence="2">
    <location>
        <begin position="838"/>
        <end position="868"/>
    </location>
</feature>
<dbReference type="InterPro" id="IPR045122">
    <property type="entry name" value="Csc1-like"/>
</dbReference>
<proteinExistence type="predicted"/>
<evidence type="ECO:0000256" key="3">
    <source>
        <dbReference type="SAM" id="Phobius"/>
    </source>
</evidence>
<feature type="transmembrane region" description="Helical" evidence="3">
    <location>
        <begin position="649"/>
        <end position="668"/>
    </location>
</feature>
<feature type="transmembrane region" description="Helical" evidence="3">
    <location>
        <begin position="610"/>
        <end position="637"/>
    </location>
</feature>
<keyword evidence="3" id="KW-0812">Transmembrane</keyword>
<evidence type="ECO:0000259" key="5">
    <source>
        <dbReference type="Pfam" id="PF14703"/>
    </source>
</evidence>
<dbReference type="InterPro" id="IPR035979">
    <property type="entry name" value="RBD_domain_sf"/>
</dbReference>
<evidence type="ECO:0000256" key="2">
    <source>
        <dbReference type="SAM" id="Coils"/>
    </source>
</evidence>
<dbReference type="PANTHER" id="PTHR13018:SF135">
    <property type="entry name" value="CSC1_OSCA1-LIKE 7TM REGION DOMAIN-CONTAINING PROTEIN"/>
    <property type="match status" value="1"/>
</dbReference>
<dbReference type="Pfam" id="PF14703">
    <property type="entry name" value="PHM7_cyt"/>
    <property type="match status" value="1"/>
</dbReference>
<feature type="transmembrane region" description="Helical" evidence="3">
    <location>
        <begin position="122"/>
        <end position="144"/>
    </location>
</feature>
<keyword evidence="7" id="KW-1185">Reference proteome</keyword>
<evidence type="ECO:0000313" key="6">
    <source>
        <dbReference type="EMBL" id="KAK2958161.1"/>
    </source>
</evidence>
<sequence length="1032" mass="118130">MSPPESLRQPKNRYRKLAIAKRVRLGYQCNHKPANKQIYSEEDRYKLHSKLETVDLGEGVLGFFKMEKTLAILFWVLSLIAVGEIIINMLFTPKSTSGDIITFLTLGNYVVAASQAEKGDNSLLLIFGTVALEALYLVIYWIFIERLERKVSAKSTLPLGEFRGIADYSVFVENIPTEIKNADEIANHFNKFAPVHSVLLVYDVHDHGKAQREIDQYLEQYHLARLANDPSVQGALHFRDHYMSMNKSLINFHAMTRFSDFSRKDEWKRKVGLLKDQSYYLDKIETLIQARTCFTNPEMNPTTGCAFVTFSDSWAQERVLSIFRDSDQKNCIGVPVGQKPILMLRNRVLFVSPAPAPSDTIFDNIGISLSKRRLSNAIVFGVTFVFAAIGVVSITVIRYNIRKVSDFVISTMISLANTLISKVVQFVVINLQRFSFPLTFSANERQSSTRLFVADFGMNALVFLLLSLVIQPIEFFGPVRTIKPKFYFLSPDWFSTIVMMFFTNVLIDAAIVVVLELTQIIELVFSIPAFLTADSKDQSSLNQAYMPSPWPVASRLAQIVKMVWICVLVSACAPFLVPILALFFTIEYFVDKHNVLRVYEQPRHYSNELVGYAVKMLGVGVHVHAIFTNIVLFFILSQQHSMANNPAKLWPAIAYLLVYLVFLCVLFGTKMCRNTRRASEVVKEKRWIEYKRKRGHTYPMSTLERYVETYIDSHPLYSPITHRLSFSPGSECNEEIRGLGLSHLDLGMVFEIADGQLALGKKGVETNCGPELRGEMRFYSFYSQTAYFRRRRRKAQSKFVTSLRERGIKDEMANLTELVSMDVVASQTIRRAGAIRKMKEKERRREMLAEMRAEHEEERERRRDAKKLAWMQKKQEETGLEYDTGDVPESELELTSTSNFSRLTTFTQAEIDAIDEMASSEFSDSASSVEKELRWFETRFNEEYQLGHKKVLQFTKEHPHQVARENSLTQEELRRNQIMHSLQRQQVAQKAHDNINFGFRMMAAVAGVDLEDSDGNIPTINLDSSSTDSEAD</sequence>
<feature type="transmembrane region" description="Helical" evidence="3">
    <location>
        <begin position="493"/>
        <end position="515"/>
    </location>
</feature>
<gene>
    <name evidence="6" type="ORF">BLNAU_6865</name>
</gene>
<feature type="domain" description="CSC1/OSCA1-like 7TM region" evidence="4">
    <location>
        <begin position="402"/>
        <end position="624"/>
    </location>
</feature>
<organism evidence="6 7">
    <name type="scientific">Blattamonas nauphoetae</name>
    <dbReference type="NCBI Taxonomy" id="2049346"/>
    <lineage>
        <taxon>Eukaryota</taxon>
        <taxon>Metamonada</taxon>
        <taxon>Preaxostyla</taxon>
        <taxon>Oxymonadida</taxon>
        <taxon>Blattamonas</taxon>
    </lineage>
</organism>
<feature type="transmembrane region" description="Helical" evidence="3">
    <location>
        <begin position="407"/>
        <end position="431"/>
    </location>
</feature>
<evidence type="ECO:0000313" key="7">
    <source>
        <dbReference type="Proteomes" id="UP001281761"/>
    </source>
</evidence>
<evidence type="ECO:0000259" key="4">
    <source>
        <dbReference type="Pfam" id="PF02714"/>
    </source>
</evidence>